<evidence type="ECO:0000259" key="4">
    <source>
        <dbReference type="SMART" id="SM00013"/>
    </source>
</evidence>
<keyword evidence="6" id="KW-1185">Reference proteome</keyword>
<protein>
    <submittedName>
        <fullName evidence="5">Peroxidasin</fullName>
    </submittedName>
</protein>
<sequence>MWGRGSERRAHGGGTFLQAALAVMVVVVAVGGTDGTTVRCPPKCLCFRTTVRCMFLGLKRIPHVPVRTTIL</sequence>
<accession>A0A5B7DEL4</accession>
<dbReference type="Proteomes" id="UP000324222">
    <property type="component" value="Unassembled WGS sequence"/>
</dbReference>
<evidence type="ECO:0000313" key="5">
    <source>
        <dbReference type="EMBL" id="MPC19659.1"/>
    </source>
</evidence>
<keyword evidence="3" id="KW-0812">Transmembrane</keyword>
<dbReference type="InterPro" id="IPR000372">
    <property type="entry name" value="LRRNT"/>
</dbReference>
<evidence type="ECO:0000256" key="3">
    <source>
        <dbReference type="SAM" id="Phobius"/>
    </source>
</evidence>
<dbReference type="EMBL" id="VSRR010000790">
    <property type="protein sequence ID" value="MPC19659.1"/>
    <property type="molecule type" value="Genomic_DNA"/>
</dbReference>
<proteinExistence type="predicted"/>
<keyword evidence="2" id="KW-0732">Signal</keyword>
<dbReference type="AlphaFoldDB" id="A0A5B7DEL4"/>
<evidence type="ECO:0000256" key="2">
    <source>
        <dbReference type="ARBA" id="ARBA00022729"/>
    </source>
</evidence>
<dbReference type="OrthoDB" id="823504at2759"/>
<feature type="transmembrane region" description="Helical" evidence="3">
    <location>
        <begin position="12"/>
        <end position="32"/>
    </location>
</feature>
<gene>
    <name evidence="5" type="primary">pxdn_3</name>
    <name evidence="5" type="ORF">E2C01_012584</name>
</gene>
<organism evidence="5 6">
    <name type="scientific">Portunus trituberculatus</name>
    <name type="common">Swimming crab</name>
    <name type="synonym">Neptunus trituberculatus</name>
    <dbReference type="NCBI Taxonomy" id="210409"/>
    <lineage>
        <taxon>Eukaryota</taxon>
        <taxon>Metazoa</taxon>
        <taxon>Ecdysozoa</taxon>
        <taxon>Arthropoda</taxon>
        <taxon>Crustacea</taxon>
        <taxon>Multicrustacea</taxon>
        <taxon>Malacostraca</taxon>
        <taxon>Eumalacostraca</taxon>
        <taxon>Eucarida</taxon>
        <taxon>Decapoda</taxon>
        <taxon>Pleocyemata</taxon>
        <taxon>Brachyura</taxon>
        <taxon>Eubrachyura</taxon>
        <taxon>Portunoidea</taxon>
        <taxon>Portunidae</taxon>
        <taxon>Portuninae</taxon>
        <taxon>Portunus</taxon>
    </lineage>
</organism>
<dbReference type="SMART" id="SM00013">
    <property type="entry name" value="LRRNT"/>
    <property type="match status" value="1"/>
</dbReference>
<evidence type="ECO:0000313" key="6">
    <source>
        <dbReference type="Proteomes" id="UP000324222"/>
    </source>
</evidence>
<name>A0A5B7DEL4_PORTR</name>
<keyword evidence="3" id="KW-1133">Transmembrane helix</keyword>
<reference evidence="5 6" key="1">
    <citation type="submission" date="2019-05" db="EMBL/GenBank/DDBJ databases">
        <title>Another draft genome of Portunus trituberculatus and its Hox gene families provides insights of decapod evolution.</title>
        <authorList>
            <person name="Jeong J.-H."/>
            <person name="Song I."/>
            <person name="Kim S."/>
            <person name="Choi T."/>
            <person name="Kim D."/>
            <person name="Ryu S."/>
            <person name="Kim W."/>
        </authorList>
    </citation>
    <scope>NUCLEOTIDE SEQUENCE [LARGE SCALE GENOMIC DNA]</scope>
    <source>
        <tissue evidence="5">Muscle</tissue>
    </source>
</reference>
<feature type="domain" description="LRRNT" evidence="4">
    <location>
        <begin position="39"/>
        <end position="70"/>
    </location>
</feature>
<keyword evidence="1" id="KW-0433">Leucine-rich repeat</keyword>
<comment type="caution">
    <text evidence="5">The sequence shown here is derived from an EMBL/GenBank/DDBJ whole genome shotgun (WGS) entry which is preliminary data.</text>
</comment>
<keyword evidence="3" id="KW-0472">Membrane</keyword>
<evidence type="ECO:0000256" key="1">
    <source>
        <dbReference type="ARBA" id="ARBA00022614"/>
    </source>
</evidence>